<sequence length="403" mass="42153">MSTETTAPIKKAREKGIVSYLMSQLRTVGLLVAFLVLLALMQFLTDGSLLTPQNITSVLNGNSYILILAIGMVMVIIAGHIDLSVGSVVALIGAVTGVITVTWGLPWWVAVIGGLFIGCVVGAWQGIWVAYVGIPAFIVTLGGMLTFRGLAQITLGNIPITPFPDSYVAIGAGFLPRMGERGVGVDPITMAIGAIVAAVLVVLEVRERMGRQKLGLEQEPQAWFIVRAAVTAAFILLVAWQLSQYAGIPIIVVVLGVLVAIYTTVMNRSVFGRSVYARGGNLTAAKLSGINTKKIDFLLFVNNGFIGAIAGIAFTARSNSAGPNAGNMFELDAIAACFIGGAAVTGGVGTVIGAMLGGLIMATLNFGMYLMGLGSDVQQFIKGLVLLAAVAFDVFNKSRGVRN</sequence>
<feature type="transmembrane region" description="Helical" evidence="11">
    <location>
        <begin position="224"/>
        <end position="242"/>
    </location>
</feature>
<comment type="function">
    <text evidence="9">Part of the binding-protein-dependent transport system for D-xylose. Probably responsible for the translocation of the substrate across the membrane.</text>
</comment>
<evidence type="ECO:0000313" key="12">
    <source>
        <dbReference type="EMBL" id="RMB58272.1"/>
    </source>
</evidence>
<keyword evidence="3" id="KW-1003">Cell membrane</keyword>
<keyword evidence="6 11" id="KW-0812">Transmembrane</keyword>
<feature type="transmembrane region" description="Helical" evidence="11">
    <location>
        <begin position="297"/>
        <end position="316"/>
    </location>
</feature>
<evidence type="ECO:0000256" key="1">
    <source>
        <dbReference type="ARBA" id="ARBA00004651"/>
    </source>
</evidence>
<dbReference type="GO" id="GO:0022857">
    <property type="term" value="F:transmembrane transporter activity"/>
    <property type="evidence" value="ECO:0007669"/>
    <property type="project" value="InterPro"/>
</dbReference>
<evidence type="ECO:0000256" key="9">
    <source>
        <dbReference type="ARBA" id="ARBA00035611"/>
    </source>
</evidence>
<evidence type="ECO:0000256" key="6">
    <source>
        <dbReference type="ARBA" id="ARBA00022692"/>
    </source>
</evidence>
<protein>
    <recommendedName>
        <fullName evidence="10">Xylose transport system permease protein XylH</fullName>
    </recommendedName>
</protein>
<organism evidence="12 13">
    <name type="scientific">Tessaracoccus antarcticus</name>
    <dbReference type="NCBI Taxonomy" id="2479848"/>
    <lineage>
        <taxon>Bacteria</taxon>
        <taxon>Bacillati</taxon>
        <taxon>Actinomycetota</taxon>
        <taxon>Actinomycetes</taxon>
        <taxon>Propionibacteriales</taxon>
        <taxon>Propionibacteriaceae</taxon>
        <taxon>Tessaracoccus</taxon>
    </lineage>
</organism>
<dbReference type="EMBL" id="REFW01000004">
    <property type="protein sequence ID" value="RMB58272.1"/>
    <property type="molecule type" value="Genomic_DNA"/>
</dbReference>
<evidence type="ECO:0000256" key="10">
    <source>
        <dbReference type="ARBA" id="ARBA00035686"/>
    </source>
</evidence>
<keyword evidence="8 11" id="KW-0472">Membrane</keyword>
<dbReference type="PANTHER" id="PTHR32196">
    <property type="entry name" value="ABC TRANSPORTER PERMEASE PROTEIN YPHD-RELATED-RELATED"/>
    <property type="match status" value="1"/>
</dbReference>
<feature type="transmembrane region" description="Helical" evidence="11">
    <location>
        <begin position="115"/>
        <end position="141"/>
    </location>
</feature>
<keyword evidence="2" id="KW-0813">Transport</keyword>
<gene>
    <name evidence="12" type="ORF">EAX62_13810</name>
</gene>
<feature type="transmembrane region" description="Helical" evidence="11">
    <location>
        <begin position="88"/>
        <end position="109"/>
    </location>
</feature>
<dbReference type="InterPro" id="IPR001851">
    <property type="entry name" value="ABC_transp_permease"/>
</dbReference>
<feature type="transmembrane region" description="Helical" evidence="11">
    <location>
        <begin position="187"/>
        <end position="203"/>
    </location>
</feature>
<evidence type="ECO:0000256" key="2">
    <source>
        <dbReference type="ARBA" id="ARBA00022448"/>
    </source>
</evidence>
<evidence type="ECO:0000256" key="11">
    <source>
        <dbReference type="SAM" id="Phobius"/>
    </source>
</evidence>
<comment type="caution">
    <text evidence="12">The sequence shown here is derived from an EMBL/GenBank/DDBJ whole genome shotgun (WGS) entry which is preliminary data.</text>
</comment>
<evidence type="ECO:0000256" key="7">
    <source>
        <dbReference type="ARBA" id="ARBA00022989"/>
    </source>
</evidence>
<feature type="transmembrane region" description="Helical" evidence="11">
    <location>
        <begin position="64"/>
        <end position="81"/>
    </location>
</feature>
<feature type="transmembrane region" description="Helical" evidence="11">
    <location>
        <begin position="248"/>
        <end position="265"/>
    </location>
</feature>
<evidence type="ECO:0000256" key="3">
    <source>
        <dbReference type="ARBA" id="ARBA00022475"/>
    </source>
</evidence>
<dbReference type="NCBIfam" id="NF040906">
    <property type="entry name" value="GguB"/>
    <property type="match status" value="1"/>
</dbReference>
<dbReference type="GO" id="GO:0005886">
    <property type="term" value="C:plasma membrane"/>
    <property type="evidence" value="ECO:0007669"/>
    <property type="project" value="UniProtKB-SubCell"/>
</dbReference>
<accession>A0A3M0G7C6</accession>
<dbReference type="PANTHER" id="PTHR32196:SF32">
    <property type="entry name" value="XYLOSE TRANSPORT SYSTEM PERMEASE PROTEIN XYLH"/>
    <property type="match status" value="1"/>
</dbReference>
<keyword evidence="13" id="KW-1185">Reference proteome</keyword>
<reference evidence="12 13" key="1">
    <citation type="submission" date="2018-10" db="EMBL/GenBank/DDBJ databases">
        <title>Tessaracoccus antarcticuss sp. nov., isolated from sediment.</title>
        <authorList>
            <person name="Zhou L.Y."/>
            <person name="Du Z.J."/>
        </authorList>
    </citation>
    <scope>NUCLEOTIDE SEQUENCE [LARGE SCALE GENOMIC DNA]</scope>
    <source>
        <strain evidence="12 13">JDX10</strain>
    </source>
</reference>
<keyword evidence="7 11" id="KW-1133">Transmembrane helix</keyword>
<keyword evidence="4" id="KW-0997">Cell inner membrane</keyword>
<dbReference type="RefSeq" id="WP_121902310.1">
    <property type="nucleotide sequence ID" value="NZ_REFW01000004.1"/>
</dbReference>
<keyword evidence="5" id="KW-0762">Sugar transport</keyword>
<dbReference type="OrthoDB" id="3468954at2"/>
<comment type="subcellular location">
    <subcellularLocation>
        <location evidence="1">Cell membrane</location>
        <topology evidence="1">Multi-pass membrane protein</topology>
    </subcellularLocation>
</comment>
<proteinExistence type="predicted"/>
<dbReference type="Proteomes" id="UP000275256">
    <property type="component" value="Unassembled WGS sequence"/>
</dbReference>
<feature type="transmembrane region" description="Helical" evidence="11">
    <location>
        <begin position="153"/>
        <end position="175"/>
    </location>
</feature>
<evidence type="ECO:0000256" key="5">
    <source>
        <dbReference type="ARBA" id="ARBA00022597"/>
    </source>
</evidence>
<dbReference type="CDD" id="cd06579">
    <property type="entry name" value="TM_PBP1_transp_AraH_like"/>
    <property type="match status" value="1"/>
</dbReference>
<evidence type="ECO:0000313" key="13">
    <source>
        <dbReference type="Proteomes" id="UP000275256"/>
    </source>
</evidence>
<dbReference type="Pfam" id="PF02653">
    <property type="entry name" value="BPD_transp_2"/>
    <property type="match status" value="1"/>
</dbReference>
<evidence type="ECO:0000256" key="8">
    <source>
        <dbReference type="ARBA" id="ARBA00023136"/>
    </source>
</evidence>
<dbReference type="AlphaFoldDB" id="A0A3M0G7C6"/>
<feature type="transmembrane region" description="Helical" evidence="11">
    <location>
        <begin position="20"/>
        <end position="44"/>
    </location>
</feature>
<name>A0A3M0G7C6_9ACTN</name>
<evidence type="ECO:0000256" key="4">
    <source>
        <dbReference type="ARBA" id="ARBA00022519"/>
    </source>
</evidence>